<accession>A0AAN9GFY3</accession>
<evidence type="ECO:0000259" key="4">
    <source>
        <dbReference type="PROSITE" id="PS51720"/>
    </source>
</evidence>
<comment type="caution">
    <text evidence="5">The sequence shown here is derived from an EMBL/GenBank/DDBJ whole genome shotgun (WGS) entry which is preliminary data.</text>
</comment>
<keyword evidence="6" id="KW-1185">Reference proteome</keyword>
<gene>
    <name evidence="5" type="ORF">V1264_014979</name>
</gene>
<dbReference type="InterPro" id="IPR045058">
    <property type="entry name" value="GIMA/IAN/Toc"/>
</dbReference>
<feature type="domain" description="AIG1-type G" evidence="4">
    <location>
        <begin position="366"/>
        <end position="570"/>
    </location>
</feature>
<evidence type="ECO:0000256" key="1">
    <source>
        <dbReference type="ARBA" id="ARBA00008535"/>
    </source>
</evidence>
<proteinExistence type="inferred from homology"/>
<dbReference type="InterPro" id="IPR006703">
    <property type="entry name" value="G_AIG1"/>
</dbReference>
<dbReference type="PANTHER" id="PTHR10903">
    <property type="entry name" value="GTPASE, IMAP FAMILY MEMBER-RELATED"/>
    <property type="match status" value="1"/>
</dbReference>
<organism evidence="5 6">
    <name type="scientific">Littorina saxatilis</name>
    <dbReference type="NCBI Taxonomy" id="31220"/>
    <lineage>
        <taxon>Eukaryota</taxon>
        <taxon>Metazoa</taxon>
        <taxon>Spiralia</taxon>
        <taxon>Lophotrochozoa</taxon>
        <taxon>Mollusca</taxon>
        <taxon>Gastropoda</taxon>
        <taxon>Caenogastropoda</taxon>
        <taxon>Littorinimorpha</taxon>
        <taxon>Littorinoidea</taxon>
        <taxon>Littorinidae</taxon>
        <taxon>Littorina</taxon>
    </lineage>
</organism>
<keyword evidence="2" id="KW-0547">Nucleotide-binding</keyword>
<evidence type="ECO:0000313" key="5">
    <source>
        <dbReference type="EMBL" id="KAK7106982.1"/>
    </source>
</evidence>
<keyword evidence="3" id="KW-0342">GTP-binding</keyword>
<protein>
    <recommendedName>
        <fullName evidence="4">AIG1-type G domain-containing protein</fullName>
    </recommendedName>
</protein>
<dbReference type="PROSITE" id="PS51720">
    <property type="entry name" value="G_AIG1"/>
    <property type="match status" value="1"/>
</dbReference>
<dbReference type="GO" id="GO:0005525">
    <property type="term" value="F:GTP binding"/>
    <property type="evidence" value="ECO:0007669"/>
    <property type="project" value="UniProtKB-KW"/>
</dbReference>
<name>A0AAN9GFY3_9CAEN</name>
<dbReference type="EMBL" id="JBAMIC010000004">
    <property type="protein sequence ID" value="KAK7106982.1"/>
    <property type="molecule type" value="Genomic_DNA"/>
</dbReference>
<dbReference type="Proteomes" id="UP001374579">
    <property type="component" value="Unassembled WGS sequence"/>
</dbReference>
<comment type="similarity">
    <text evidence="1">Belongs to the TRAFAC class TrmE-Era-EngA-EngB-Septin-like GTPase superfamily. AIG1/Toc34/Toc159-like paraseptin GTPase family. IAN subfamily.</text>
</comment>
<dbReference type="SUPFAM" id="SSF52540">
    <property type="entry name" value="P-loop containing nucleoside triphosphate hydrolases"/>
    <property type="match status" value="1"/>
</dbReference>
<dbReference type="AlphaFoldDB" id="A0AAN9GFY3"/>
<dbReference type="PANTHER" id="PTHR10903:SF184">
    <property type="entry name" value="GTP-BINDING PROTEIN A"/>
    <property type="match status" value="1"/>
</dbReference>
<dbReference type="FunFam" id="3.40.50.300:FF:000366">
    <property type="entry name" value="GTPase, IMAP family member 2"/>
    <property type="match status" value="1"/>
</dbReference>
<sequence length="573" mass="65010">MADRPTSDKRIQKSPCTEDFALNFRTSDELHSYLKAILPGFLDNVDPDQLMDILLQNGHLGQYDHEALNSKDVPTCRDKARKVWFRLHKLHVSDFNKDVAPYLFDRYPHIIPEEYFAHKIPTSPDNSLPNDSKPEDGGLEATLDSLGAPCVPREIKRNGHPKWVADLKYHYGYLDLTQYKEILRKIEKGEDVYETLFNACRSVNDDDANRLAIANSFCRQVKTLQHYNPKDLAESLASGLPCTCSTCSVEMRRPSTARRGETWPRLEKNEKLQNASRHPDGTHSAVFADHDMLEWATKVGLSEEAISILNDHKFKSMKDMLLLNSDNLAECFKNENRFSGRDIAILRKEVDSLAFPSNILDYLQPGHSVRILVLGNTGSGKSATGNTILGNKDFGESFELQSETTECTLKKLEQAGNEVQIMECPGMNSTGRTREDIKETVVNAVWKMHPGFNAILHVIRLGRYTLQEYEDFLAQKDMFHEDITKHTVVLFTHGDQADKKGKGEAEEMIQQRAPELLQQVLKECGNRYVVFNNVTKDPRPQLKRLAKVITKMIASNNGEAYVPKLPIAHCPRL</sequence>
<dbReference type="InterPro" id="IPR027417">
    <property type="entry name" value="P-loop_NTPase"/>
</dbReference>
<evidence type="ECO:0000256" key="3">
    <source>
        <dbReference type="ARBA" id="ARBA00023134"/>
    </source>
</evidence>
<reference evidence="5 6" key="1">
    <citation type="submission" date="2024-02" db="EMBL/GenBank/DDBJ databases">
        <title>Chromosome-scale genome assembly of the rough periwinkle Littorina saxatilis.</title>
        <authorList>
            <person name="De Jode A."/>
            <person name="Faria R."/>
            <person name="Formenti G."/>
            <person name="Sims Y."/>
            <person name="Smith T.P."/>
            <person name="Tracey A."/>
            <person name="Wood J.M.D."/>
            <person name="Zagrodzka Z.B."/>
            <person name="Johannesson K."/>
            <person name="Butlin R.K."/>
            <person name="Leder E.H."/>
        </authorList>
    </citation>
    <scope>NUCLEOTIDE SEQUENCE [LARGE SCALE GENOMIC DNA]</scope>
    <source>
        <strain evidence="5">Snail1</strain>
        <tissue evidence="5">Muscle</tissue>
    </source>
</reference>
<dbReference type="Pfam" id="PF04548">
    <property type="entry name" value="AIG1"/>
    <property type="match status" value="1"/>
</dbReference>
<dbReference type="Gene3D" id="3.40.50.300">
    <property type="entry name" value="P-loop containing nucleotide triphosphate hydrolases"/>
    <property type="match status" value="1"/>
</dbReference>
<evidence type="ECO:0000256" key="2">
    <source>
        <dbReference type="ARBA" id="ARBA00022741"/>
    </source>
</evidence>
<evidence type="ECO:0000313" key="6">
    <source>
        <dbReference type="Proteomes" id="UP001374579"/>
    </source>
</evidence>